<accession>A0A858SWI7</accession>
<organism evidence="2 3">
    <name type="scientific">Roseobacter ponti</name>
    <dbReference type="NCBI Taxonomy" id="1891787"/>
    <lineage>
        <taxon>Bacteria</taxon>
        <taxon>Pseudomonadati</taxon>
        <taxon>Pseudomonadota</taxon>
        <taxon>Alphaproteobacteria</taxon>
        <taxon>Rhodobacterales</taxon>
        <taxon>Roseobacteraceae</taxon>
        <taxon>Roseobacter</taxon>
    </lineage>
</organism>
<feature type="transmembrane region" description="Helical" evidence="1">
    <location>
        <begin position="332"/>
        <end position="349"/>
    </location>
</feature>
<dbReference type="PANTHER" id="PTHR23526">
    <property type="entry name" value="INTEGRAL MEMBRANE TRANSPORT PROTEIN-RELATED"/>
    <property type="match status" value="1"/>
</dbReference>
<feature type="transmembrane region" description="Helical" evidence="1">
    <location>
        <begin position="369"/>
        <end position="391"/>
    </location>
</feature>
<evidence type="ECO:0000256" key="1">
    <source>
        <dbReference type="SAM" id="Phobius"/>
    </source>
</evidence>
<dbReference type="Proteomes" id="UP000503308">
    <property type="component" value="Chromosome"/>
</dbReference>
<dbReference type="SUPFAM" id="SSF103473">
    <property type="entry name" value="MFS general substrate transporter"/>
    <property type="match status" value="1"/>
</dbReference>
<feature type="transmembrane region" description="Helical" evidence="1">
    <location>
        <begin position="190"/>
        <end position="211"/>
    </location>
</feature>
<keyword evidence="1" id="KW-0472">Membrane</keyword>
<name>A0A858SWI7_9RHOB</name>
<feature type="transmembrane region" description="Helical" evidence="1">
    <location>
        <begin position="242"/>
        <end position="263"/>
    </location>
</feature>
<feature type="transmembrane region" description="Helical" evidence="1">
    <location>
        <begin position="397"/>
        <end position="417"/>
    </location>
</feature>
<sequence length="423" mass="43171">MNIKGQFAQITGADPDDVDAAEARNGVIHVISLTLTKTADALIDPKLVLSWLLTALGAPGAMIGLLVPIREAGALLPQLALARFVEASPQRKRFWSAGSAVQGLASLGIAVSALLFTGFLAGSLIIACLALLSVARSASSVSYKDALARTIKKRRRGAITGLASSVAATSVFGVGLLMATGLFQVSVAPLAIMIAVAGVAFLLASGVFVLLDEPQTTPQGDDDKDGLAALIDPILSDGQLRLFVASRAALAVTALAPPFIVMLSASAGRTALDELGPLVMASTAASVLSSYLWGRLSDRSSRQTLMAAGALGGVVLAVIGVIGLGSGGFPDVLWAAVAIFAAQIAYEGVRSGRKLHLTDMTEDQFRARYTALSNTLIGLALLAGGLFGIAAEAFGPSPVLLAFGAIAILGSVLASGLDEVQQE</sequence>
<feature type="transmembrane region" description="Helical" evidence="1">
    <location>
        <begin position="305"/>
        <end position="326"/>
    </location>
</feature>
<dbReference type="RefSeq" id="WP_169641049.1">
    <property type="nucleotide sequence ID" value="NZ_CP048788.1"/>
</dbReference>
<gene>
    <name evidence="2" type="ORF">G3256_11990</name>
</gene>
<protein>
    <submittedName>
        <fullName evidence="2">MFS transporter</fullName>
    </submittedName>
</protein>
<dbReference type="Gene3D" id="1.20.1250.20">
    <property type="entry name" value="MFS general substrate transporter like domains"/>
    <property type="match status" value="1"/>
</dbReference>
<evidence type="ECO:0000313" key="2">
    <source>
        <dbReference type="EMBL" id="QJF51831.1"/>
    </source>
</evidence>
<keyword evidence="3" id="KW-1185">Reference proteome</keyword>
<keyword evidence="1" id="KW-0812">Transmembrane</keyword>
<dbReference type="KEGG" id="rpon:G3256_11990"/>
<dbReference type="PANTHER" id="PTHR23526:SF2">
    <property type="entry name" value="MAJOR FACILITATOR SUPERFAMILY (MFS) PROFILE DOMAIN-CONTAINING PROTEIN"/>
    <property type="match status" value="1"/>
</dbReference>
<keyword evidence="1" id="KW-1133">Transmembrane helix</keyword>
<feature type="transmembrane region" description="Helical" evidence="1">
    <location>
        <begin position="275"/>
        <end position="293"/>
    </location>
</feature>
<dbReference type="AlphaFoldDB" id="A0A858SWI7"/>
<dbReference type="InterPro" id="IPR036259">
    <property type="entry name" value="MFS_trans_sf"/>
</dbReference>
<feature type="transmembrane region" description="Helical" evidence="1">
    <location>
        <begin position="156"/>
        <end position="178"/>
    </location>
</feature>
<dbReference type="EMBL" id="CP048788">
    <property type="protein sequence ID" value="QJF51831.1"/>
    <property type="molecule type" value="Genomic_DNA"/>
</dbReference>
<proteinExistence type="predicted"/>
<evidence type="ECO:0000313" key="3">
    <source>
        <dbReference type="Proteomes" id="UP000503308"/>
    </source>
</evidence>
<dbReference type="InterPro" id="IPR052528">
    <property type="entry name" value="Sugar_transport-like"/>
</dbReference>
<feature type="transmembrane region" description="Helical" evidence="1">
    <location>
        <begin position="109"/>
        <end position="135"/>
    </location>
</feature>
<reference evidence="2 3" key="1">
    <citation type="submission" date="2020-02" db="EMBL/GenBank/DDBJ databases">
        <title>Genome sequence of Roseobacter ponti.</title>
        <authorList>
            <person name="Hollensteiner J."/>
            <person name="Schneider D."/>
            <person name="Poehlein A."/>
            <person name="Daniel R."/>
        </authorList>
    </citation>
    <scope>NUCLEOTIDE SEQUENCE [LARGE SCALE GENOMIC DNA]</scope>
    <source>
        <strain evidence="2 3">DSM 106830</strain>
    </source>
</reference>
<feature type="transmembrane region" description="Helical" evidence="1">
    <location>
        <begin position="47"/>
        <end position="69"/>
    </location>
</feature>